<evidence type="ECO:0000313" key="12">
    <source>
        <dbReference type="EMBL" id="KOA89885.1"/>
    </source>
</evidence>
<keyword evidence="6" id="KW-0677">Repeat</keyword>
<dbReference type="Gene3D" id="3.80.10.10">
    <property type="entry name" value="Ribonuclease Inhibitor"/>
    <property type="match status" value="4"/>
</dbReference>
<dbReference type="InterPro" id="IPR037250">
    <property type="entry name" value="NEAT_dom_sf"/>
</dbReference>
<dbReference type="PROSITE" id="PS51450">
    <property type="entry name" value="LRR"/>
    <property type="match status" value="6"/>
</dbReference>
<accession>A0A9Q1V0W5</accession>
<feature type="domain" description="NEAT" evidence="11">
    <location>
        <begin position="80"/>
        <end position="218"/>
    </location>
</feature>
<evidence type="ECO:0000256" key="7">
    <source>
        <dbReference type="ARBA" id="ARBA00023088"/>
    </source>
</evidence>
<evidence type="ECO:0000259" key="11">
    <source>
        <dbReference type="PROSITE" id="PS50978"/>
    </source>
</evidence>
<dbReference type="EMBL" id="LGVR01000008">
    <property type="protein sequence ID" value="KOA89885.1"/>
    <property type="molecule type" value="Genomic_DNA"/>
</dbReference>
<feature type="compositionally biased region" description="Basic and acidic residues" evidence="8">
    <location>
        <begin position="1691"/>
        <end position="1707"/>
    </location>
</feature>
<keyword evidence="9" id="KW-0812">Transmembrane</keyword>
<feature type="domain" description="Gram-positive cocci surface proteins LPxTG" evidence="10">
    <location>
        <begin position="1707"/>
        <end position="1742"/>
    </location>
</feature>
<dbReference type="SMART" id="SM00365">
    <property type="entry name" value="LRR_SD22"/>
    <property type="match status" value="7"/>
</dbReference>
<dbReference type="InterPro" id="IPR032675">
    <property type="entry name" value="LRR_dom_sf"/>
</dbReference>
<evidence type="ECO:0000256" key="3">
    <source>
        <dbReference type="ARBA" id="ARBA00022525"/>
    </source>
</evidence>
<feature type="compositionally biased region" description="Low complexity" evidence="8">
    <location>
        <begin position="1676"/>
        <end position="1690"/>
    </location>
</feature>
<feature type="compositionally biased region" description="Basic and acidic residues" evidence="8">
    <location>
        <begin position="237"/>
        <end position="247"/>
    </location>
</feature>
<evidence type="ECO:0000256" key="4">
    <source>
        <dbReference type="ARBA" id="ARBA00022614"/>
    </source>
</evidence>
<feature type="compositionally biased region" description="Basic and acidic residues" evidence="8">
    <location>
        <begin position="1605"/>
        <end position="1675"/>
    </location>
</feature>
<feature type="domain" description="NEAT" evidence="11">
    <location>
        <begin position="821"/>
        <end position="955"/>
    </location>
</feature>
<evidence type="ECO:0000256" key="2">
    <source>
        <dbReference type="ARBA" id="ARBA00022512"/>
    </source>
</evidence>
<evidence type="ECO:0000256" key="1">
    <source>
        <dbReference type="ARBA" id="ARBA00004196"/>
    </source>
</evidence>
<sequence>MDMLKRINKGVGVAATAIVLVGGMPVVVQAMPNSTDIPKIEAKAICKDIEKSIKNGKYEVNGLNEKLYSNMNISSQKQEEANKKEEIKVKVLKDTSENPSMAGEYIEKVQHEIVNGKHYLILSVDSIDWMSNITASIDDEVEVKTQELERSAKITADGKGKEKGKIKFQIKDLNSKILMHMNVQPMGNNRVAFRVIPVNVNTGEHNKNKTNNKEIKKDENNKVKDNKKETGKKKNLQKRDTKDKQDLNKKSIEDGVYTIGFEAYHLENPQASSMLGNFFDKNVKLEVKNGKKKITMLNTCFADGVLDFRIGSDNIFKESIGKWYGKANDDGKYPYKTYEIEISELQDDYMACVLAGPMGGVKKDIGDFSKYKKAKIVFNNEYKKGWNGFERDKKVVDYNKNLTTALIEAGVDKDGNGIITEDEIASIKEELNISVKSIKDISFLKNLGSDIKRLYLIGNYIDKLPEGIFDKLTNLEVLYLNGNNIKELPIGVFDKLTNLKELQLNQNNIEEIPNGIFDKLVNLKSLVISDNPLKKADFSTLNKLNKLEYLSIENCNLKEIPKEIFNLGKLTTFNASRNNISIVPKEIIKLKDLKELNLSSNYIEEIPQELYTNLPNLQVLQMNDNLLKSIPLDVFYKSPKLRSLDFIMNKLDKIPEVPNEFKKKKSTWAYPQKTYMDIKLSAKDGKITWTQNLSGMDMIVWKMIHPSGKTATTLEEYKKEFEKKEILELMHDNSCDPTVKTIIQKKNSNGDYTTLKQIISEDKIDVPEIVEDKNMQNGDEYRIVKLVSARSYSMDVYVLRDVAYAKAVVGADTNNEQDNNIADGIYTVGFTAYKVEDRNETSMLNNFFDKKAKLEVKDGKMKITLLNICFADGLYDFRIKSNGKFPESVAKGYGKLDHKDKYPFKTFEVNISDINSEHEGCVLVGPMGGLVSDIGNFDKYRKVMFVFDKNNLKEWNGFDEDHKKIDDDKQFNKVLVAAKLDKDGDGIVTNEELALAEGEISLPRKEIKNISRLQFLGKNVTALDLTGNEITELPDGVFDNLTKLKKLDIHGNYIKKLPKGIFDKLTELTELHIGMNQFKELPQGIFDRLTKLKQLSIYNMHTPLSKVDDNAFANLKNLEYLSLEETGISKIPESVFALTNLQHLILSKNQLKTIPKQLSNLKKLTWLDLGTNYIEKIPDEVYKNLNKLTMFQIKDNQLTKIPLNIWELIPENKRLDCSLNKLAVVPKLPDSLKGKRWITAYPQKQALKLQLSANDGQVKWDQELSALDIICWFKIASSFDTKKIPENINEYKEQLGKKTPLEFLKEKDSEPRIVTEIQKKDKDGTYKTIKEIVKFNEEDSGSSYIDSDMKNGDEYRILKKVYVISYSYEYYIFTDVAYVKATVNGNSNEKPEKPRNEEKQVINIEKPAVYEGKVGFDNKENKENEKIAAKYVDMEQKINVEVKDKQAYMTIKLKGQQKDIKAIKVDGDKVKEFEVIGEEVVKINRLAALNEVSKPKVKENKDSTTIRFKIPNEKSKVEITMHNEVEDKDETFAIKLKEDTIKKVKDNSNYIEKPSNTSTSTSHKHKKHKKNTKENKKENEVKPSEEVKNDKENKKDDNTSSNDTSTKEEKDSNKKDQNIKDNKDTKKDKKEQKKDNISEKQGSEDPKQKEIEKKQENSKEVNTEDKKQQNKDNQKQNKVTSKAKSSSTKSTESKSNKKATEIKEKKLPQTGMPFGSGLFASIGSALSGLGVVLMRKNRKNKK</sequence>
<dbReference type="InterPro" id="IPR003591">
    <property type="entry name" value="Leu-rich_rpt_typical-subtyp"/>
</dbReference>
<dbReference type="SMART" id="SM00725">
    <property type="entry name" value="NEAT"/>
    <property type="match status" value="4"/>
</dbReference>
<proteinExistence type="predicted"/>
<dbReference type="InterPro" id="IPR055414">
    <property type="entry name" value="LRR_R13L4/SHOC2-like"/>
</dbReference>
<dbReference type="Pfam" id="PF13855">
    <property type="entry name" value="LRR_8"/>
    <property type="match status" value="3"/>
</dbReference>
<keyword evidence="2" id="KW-0134">Cell wall</keyword>
<dbReference type="PROSITE" id="PS50978">
    <property type="entry name" value="NEAT"/>
    <property type="match status" value="4"/>
</dbReference>
<evidence type="ECO:0000256" key="9">
    <source>
        <dbReference type="SAM" id="Phobius"/>
    </source>
</evidence>
<feature type="compositionally biased region" description="Basic residues" evidence="8">
    <location>
        <begin position="1562"/>
        <end position="1571"/>
    </location>
</feature>
<dbReference type="PROSITE" id="PS50847">
    <property type="entry name" value="GRAM_POS_ANCHORING"/>
    <property type="match status" value="1"/>
</dbReference>
<comment type="subcellular location">
    <subcellularLocation>
        <location evidence="1">Cell envelope</location>
    </subcellularLocation>
</comment>
<organism evidence="12 13">
    <name type="scientific">Clostridium botulinum</name>
    <dbReference type="NCBI Taxonomy" id="1491"/>
    <lineage>
        <taxon>Bacteria</taxon>
        <taxon>Bacillati</taxon>
        <taxon>Bacillota</taxon>
        <taxon>Clostridia</taxon>
        <taxon>Eubacteriales</taxon>
        <taxon>Clostridiaceae</taxon>
        <taxon>Clostridium</taxon>
    </lineage>
</organism>
<dbReference type="PROSITE" id="PS00018">
    <property type="entry name" value="EF_HAND_1"/>
    <property type="match status" value="2"/>
</dbReference>
<dbReference type="Proteomes" id="UP000037540">
    <property type="component" value="Unassembled WGS sequence"/>
</dbReference>
<dbReference type="Gene3D" id="2.60.40.1850">
    <property type="match status" value="4"/>
</dbReference>
<evidence type="ECO:0000256" key="8">
    <source>
        <dbReference type="SAM" id="MobiDB-lite"/>
    </source>
</evidence>
<evidence type="ECO:0000259" key="10">
    <source>
        <dbReference type="PROSITE" id="PS50847"/>
    </source>
</evidence>
<dbReference type="SUPFAM" id="SSF52058">
    <property type="entry name" value="L domain-like"/>
    <property type="match status" value="2"/>
</dbReference>
<dbReference type="InterPro" id="IPR006635">
    <property type="entry name" value="NEAT_dom"/>
</dbReference>
<dbReference type="SMART" id="SM00369">
    <property type="entry name" value="LRR_TYP"/>
    <property type="match status" value="14"/>
</dbReference>
<name>A0A9Q1V0W5_CLOBO</name>
<keyword evidence="9" id="KW-1133">Transmembrane helix</keyword>
<dbReference type="PANTHER" id="PTHR24366:SF96">
    <property type="entry name" value="LEUCINE RICH REPEAT CONTAINING 53"/>
    <property type="match status" value="1"/>
</dbReference>
<dbReference type="FunFam" id="3.80.10.10:FF:001164">
    <property type="entry name" value="GH01279p"/>
    <property type="match status" value="2"/>
</dbReference>
<keyword evidence="5" id="KW-0732">Signal</keyword>
<evidence type="ECO:0000256" key="6">
    <source>
        <dbReference type="ARBA" id="ARBA00022737"/>
    </source>
</evidence>
<dbReference type="NCBIfam" id="TIGR01167">
    <property type="entry name" value="LPXTG_anchor"/>
    <property type="match status" value="1"/>
</dbReference>
<feature type="domain" description="NEAT" evidence="11">
    <location>
        <begin position="1405"/>
        <end position="1554"/>
    </location>
</feature>
<dbReference type="Pfam" id="PF23598">
    <property type="entry name" value="LRR_14"/>
    <property type="match status" value="1"/>
</dbReference>
<comment type="caution">
    <text evidence="12">The sequence shown here is derived from an EMBL/GenBank/DDBJ whole genome shotgun (WGS) entry which is preliminary data.</text>
</comment>
<feature type="domain" description="NEAT" evidence="11">
    <location>
        <begin position="252"/>
        <end position="386"/>
    </location>
</feature>
<evidence type="ECO:0000256" key="5">
    <source>
        <dbReference type="ARBA" id="ARBA00022729"/>
    </source>
</evidence>
<feature type="region of interest" description="Disordered" evidence="8">
    <location>
        <begin position="202"/>
        <end position="247"/>
    </location>
</feature>
<dbReference type="InterPro" id="IPR019931">
    <property type="entry name" value="LPXTG_anchor"/>
</dbReference>
<reference evidence="12 13" key="1">
    <citation type="submission" date="2015-07" db="EMBL/GenBank/DDBJ databases">
        <title>Draft genome sequences of 17 French Clostridium botulinum group III.</title>
        <authorList>
            <person name="Woudstra C."/>
            <person name="Le Marechal C."/>
            <person name="Souillard R."/>
            <person name="Bayon-Auboyer M.-H."/>
            <person name="Dessouter D."/>
            <person name="Fach P."/>
        </authorList>
    </citation>
    <scope>NUCLEOTIDE SEQUENCE [LARGE SCALE GENOMIC DNA]</scope>
    <source>
        <strain evidence="12 13">12LNRI-CD</strain>
    </source>
</reference>
<protein>
    <submittedName>
        <fullName evidence="12">Uncharacterized protein</fullName>
    </submittedName>
</protein>
<keyword evidence="9" id="KW-0472">Membrane</keyword>
<keyword evidence="4" id="KW-0433">Leucine-rich repeat</keyword>
<feature type="region of interest" description="Disordered" evidence="8">
    <location>
        <begin position="1543"/>
        <end position="1711"/>
    </location>
</feature>
<keyword evidence="7" id="KW-0572">Peptidoglycan-anchor</keyword>
<feature type="compositionally biased region" description="Basic and acidic residues" evidence="8">
    <location>
        <begin position="204"/>
        <end position="229"/>
    </location>
</feature>
<keyword evidence="3" id="KW-0964">Secreted</keyword>
<gene>
    <name evidence="12" type="ORF">ADU74_02480</name>
</gene>
<evidence type="ECO:0000313" key="13">
    <source>
        <dbReference type="Proteomes" id="UP000037540"/>
    </source>
</evidence>
<feature type="compositionally biased region" description="Basic and acidic residues" evidence="8">
    <location>
        <begin position="1572"/>
        <end position="1598"/>
    </location>
</feature>
<dbReference type="GO" id="GO:0009274">
    <property type="term" value="C:peptidoglycan-based cell wall"/>
    <property type="evidence" value="ECO:0007669"/>
    <property type="project" value="UniProtKB-ARBA"/>
</dbReference>
<feature type="transmembrane region" description="Helical" evidence="9">
    <location>
        <begin position="1714"/>
        <end position="1734"/>
    </location>
</feature>
<dbReference type="InterPro" id="IPR018247">
    <property type="entry name" value="EF_Hand_1_Ca_BS"/>
</dbReference>
<dbReference type="CDD" id="cd06920">
    <property type="entry name" value="NEAT"/>
    <property type="match status" value="3"/>
</dbReference>
<dbReference type="PANTHER" id="PTHR24366">
    <property type="entry name" value="IG(IMMUNOGLOBULIN) AND LRR(LEUCINE RICH REPEAT) DOMAINS"/>
    <property type="match status" value="1"/>
</dbReference>
<dbReference type="GO" id="GO:0030313">
    <property type="term" value="C:cell envelope"/>
    <property type="evidence" value="ECO:0007669"/>
    <property type="project" value="UniProtKB-SubCell"/>
</dbReference>
<dbReference type="SUPFAM" id="SSF158911">
    <property type="entry name" value="NEAT domain-like"/>
    <property type="match status" value="4"/>
</dbReference>
<dbReference type="InterPro" id="IPR001611">
    <property type="entry name" value="Leu-rich_rpt"/>
</dbReference>
<dbReference type="Pfam" id="PF05031">
    <property type="entry name" value="NEAT"/>
    <property type="match status" value="3"/>
</dbReference>
<dbReference type="RefSeq" id="WP_013724834.1">
    <property type="nucleotide sequence ID" value="NZ_LGVP01000044.1"/>
</dbReference>